<evidence type="ECO:0000313" key="1">
    <source>
        <dbReference type="EMBL" id="MBM9510063.1"/>
    </source>
</evidence>
<proteinExistence type="predicted"/>
<accession>A0ABS2U386</accession>
<sequence>MTEKPTISPDPGIPDHVLLHLPDISYWDTQVWSADVGLRADVLPALRDAINERLAADSPDPELVRIREALAREYDRRRSRLDNDLVPAHAREQVTGELIGLRGALGIALGHSVAGGTADEAGELYYQQWLAGRTPNATTTTTD</sequence>
<dbReference type="RefSeq" id="WP_205363713.1">
    <property type="nucleotide sequence ID" value="NZ_JADKYB010000030.1"/>
</dbReference>
<comment type="caution">
    <text evidence="1">The sequence shown here is derived from an EMBL/GenBank/DDBJ whole genome shotgun (WGS) entry which is preliminary data.</text>
</comment>
<dbReference type="EMBL" id="JADKYB010000030">
    <property type="protein sequence ID" value="MBM9510063.1"/>
    <property type="molecule type" value="Genomic_DNA"/>
</dbReference>
<gene>
    <name evidence="1" type="ORF">ITX44_37000</name>
</gene>
<protein>
    <submittedName>
        <fullName evidence="1">Uncharacterized protein</fullName>
    </submittedName>
</protein>
<keyword evidence="2" id="KW-1185">Reference proteome</keyword>
<dbReference type="Proteomes" id="UP000749040">
    <property type="component" value="Unassembled WGS sequence"/>
</dbReference>
<reference evidence="1 2" key="1">
    <citation type="submission" date="2021-01" db="EMBL/GenBank/DDBJ databases">
        <title>Streptomyces acididurans sp. nov., isolated from a peat swamp forest soil.</title>
        <authorList>
            <person name="Chantavorakit T."/>
            <person name="Duangmal K."/>
        </authorList>
    </citation>
    <scope>NUCLEOTIDE SEQUENCE [LARGE SCALE GENOMIC DNA]</scope>
    <source>
        <strain evidence="1 2">KK5PA1</strain>
    </source>
</reference>
<organism evidence="1 2">
    <name type="scientific">Actinacidiphila acididurans</name>
    <dbReference type="NCBI Taxonomy" id="2784346"/>
    <lineage>
        <taxon>Bacteria</taxon>
        <taxon>Bacillati</taxon>
        <taxon>Actinomycetota</taxon>
        <taxon>Actinomycetes</taxon>
        <taxon>Kitasatosporales</taxon>
        <taxon>Streptomycetaceae</taxon>
        <taxon>Actinacidiphila</taxon>
    </lineage>
</organism>
<evidence type="ECO:0000313" key="2">
    <source>
        <dbReference type="Proteomes" id="UP000749040"/>
    </source>
</evidence>
<name>A0ABS2U386_9ACTN</name>